<dbReference type="EMBL" id="AP025637">
    <property type="protein sequence ID" value="BDG73012.1"/>
    <property type="molecule type" value="Genomic_DNA"/>
</dbReference>
<evidence type="ECO:0000313" key="2">
    <source>
        <dbReference type="Proteomes" id="UP000831327"/>
    </source>
</evidence>
<protein>
    <submittedName>
        <fullName evidence="1">Uncharacterized protein</fullName>
    </submittedName>
</protein>
<name>A0ABM7Y538_9PROT</name>
<accession>A0ABM7Y538</accession>
<organism evidence="1 2">
    <name type="scientific">Roseomonas fluvialis</name>
    <dbReference type="NCBI Taxonomy" id="1750527"/>
    <lineage>
        <taxon>Bacteria</taxon>
        <taxon>Pseudomonadati</taxon>
        <taxon>Pseudomonadota</taxon>
        <taxon>Alphaproteobacteria</taxon>
        <taxon>Acetobacterales</taxon>
        <taxon>Roseomonadaceae</taxon>
        <taxon>Roseomonas</taxon>
    </lineage>
</organism>
<keyword evidence="2" id="KW-1185">Reference proteome</keyword>
<sequence>MPPMSRMGGVSEPTGQARQTAVLIAAIDAMEATLAVAEALARERRRIDLAGLEAEVSRICAAALAAPRAAAADVRLRLEALVRALDRLRGGLAPP</sequence>
<proteinExistence type="predicted"/>
<evidence type="ECO:0000313" key="1">
    <source>
        <dbReference type="EMBL" id="BDG73012.1"/>
    </source>
</evidence>
<reference evidence="1 2" key="1">
    <citation type="journal article" date="2016" name="Microbes Environ.">
        <title>Phylogenetically diverse aerobic anoxygenic phototrophic bacteria isolated from epilithic biofilms in Tama river, Japan.</title>
        <authorList>
            <person name="Hirose S."/>
            <person name="Matsuura K."/>
            <person name="Haruta S."/>
        </authorList>
    </citation>
    <scope>NUCLEOTIDE SEQUENCE [LARGE SCALE GENOMIC DNA]</scope>
    <source>
        <strain evidence="1 2">S08</strain>
    </source>
</reference>
<dbReference type="Proteomes" id="UP000831327">
    <property type="component" value="Chromosome"/>
</dbReference>
<gene>
    <name evidence="1" type="ORF">Rmf_29410</name>
</gene>